<feature type="compositionally biased region" description="Basic residues" evidence="1">
    <location>
        <begin position="23"/>
        <end position="33"/>
    </location>
</feature>
<proteinExistence type="predicted"/>
<keyword evidence="3" id="KW-1185">Reference proteome</keyword>
<dbReference type="PANTHER" id="PTHR39441:SF1">
    <property type="entry name" value="DUF2252 DOMAIN-CONTAINING PROTEIN"/>
    <property type="match status" value="1"/>
</dbReference>
<protein>
    <submittedName>
        <fullName evidence="2">DUF2252 domain-containing protein</fullName>
    </submittedName>
</protein>
<reference evidence="2 3" key="1">
    <citation type="submission" date="2020-01" db="EMBL/GenBank/DDBJ databases">
        <title>The draft genome sequence of Corallococcus exiguus DSM 14696.</title>
        <authorList>
            <person name="Zhang X."/>
            <person name="Zhu H."/>
        </authorList>
    </citation>
    <scope>NUCLEOTIDE SEQUENCE [LARGE SCALE GENOMIC DNA]</scope>
    <source>
        <strain evidence="2 3">DSM 14696</strain>
    </source>
</reference>
<dbReference type="EMBL" id="JAAAPK010000001">
    <property type="protein sequence ID" value="NBC38867.1"/>
    <property type="molecule type" value="Genomic_DNA"/>
</dbReference>
<accession>A0A7X5BS40</accession>
<feature type="region of interest" description="Disordered" evidence="1">
    <location>
        <begin position="1"/>
        <end position="33"/>
    </location>
</feature>
<dbReference type="Pfam" id="PF10009">
    <property type="entry name" value="DUF2252"/>
    <property type="match status" value="1"/>
</dbReference>
<dbReference type="AlphaFoldDB" id="A0A7X5BS40"/>
<dbReference type="Proteomes" id="UP000537825">
    <property type="component" value="Unassembled WGS sequence"/>
</dbReference>
<dbReference type="InterPro" id="IPR018721">
    <property type="entry name" value="DUF2252"/>
</dbReference>
<name>A0A7X5BS40_9BACT</name>
<sequence length="491" mass="54430">MDADGTSELGAAKVPLVSNQKQQRTRRTPRKLKPSRLQAVDFRSVEERMDAGRALRKRCPRSSHAAWKAFRGRDPLAQLKESDATRLPWLVPVRHERMSESPFAFLRGTPFVMARDLAHTPHSGLRSQICGDAHLANFGLFGTPERNLIFDLNDFDETLPGPFEWDVKRLAASFVVAAKQNGLGARCGKKAARKAVESYRLTMRELTTRSLLEVWSLHVDAKELKNSDSVDTAKLAAEAVEKAKRHTSAHAVEKLTVERNGQRHLAYQPPLLFPLSAVKMDVSPKELDRRIKRLTVGYLESLDGAVRDLCLRYRRKEWGFKVVGVGSVGLQAYVVLCEGNGGEDPLVLQLKEAKASVLEPYLGPSEFHSAGERVVVGQRRMQAFSDLFLGWTEVEGMGAFYVRQLRDMKGSLDAEKMEGPVFQDYADACGATLARAHARTGDAALIAGYLGGNDHFDEAIAEFACAYSDQVDSDYGHLIDAQAKALEALTH</sequence>
<evidence type="ECO:0000256" key="1">
    <source>
        <dbReference type="SAM" id="MobiDB-lite"/>
    </source>
</evidence>
<comment type="caution">
    <text evidence="2">The sequence shown here is derived from an EMBL/GenBank/DDBJ whole genome shotgun (WGS) entry which is preliminary data.</text>
</comment>
<dbReference type="PANTHER" id="PTHR39441">
    <property type="entry name" value="DUF2252 DOMAIN-CONTAINING PROTEIN"/>
    <property type="match status" value="1"/>
</dbReference>
<evidence type="ECO:0000313" key="3">
    <source>
        <dbReference type="Proteomes" id="UP000537825"/>
    </source>
</evidence>
<dbReference type="RefSeq" id="WP_139916481.1">
    <property type="nucleotide sequence ID" value="NZ_CBCSLE010000052.1"/>
</dbReference>
<evidence type="ECO:0000313" key="2">
    <source>
        <dbReference type="EMBL" id="NBC38867.1"/>
    </source>
</evidence>
<organism evidence="2 3">
    <name type="scientific">Corallococcus exiguus</name>
    <dbReference type="NCBI Taxonomy" id="83462"/>
    <lineage>
        <taxon>Bacteria</taxon>
        <taxon>Pseudomonadati</taxon>
        <taxon>Myxococcota</taxon>
        <taxon>Myxococcia</taxon>
        <taxon>Myxococcales</taxon>
        <taxon>Cystobacterineae</taxon>
        <taxon>Myxococcaceae</taxon>
        <taxon>Corallococcus</taxon>
    </lineage>
</organism>
<gene>
    <name evidence="2" type="ORF">GTZ93_03435</name>
</gene>